<keyword evidence="18" id="KW-1185">Reference proteome</keyword>
<keyword evidence="10 12" id="KW-0408">Iron</keyword>
<dbReference type="PANTHER" id="PTHR30333">
    <property type="entry name" value="CYTOCHROME C-TYPE PROTEIN"/>
    <property type="match status" value="1"/>
</dbReference>
<keyword evidence="7 12" id="KW-0479">Metal-binding</keyword>
<name>A0A3D8IUD0_9HELI</name>
<dbReference type="Proteomes" id="UP000257067">
    <property type="component" value="Unassembled WGS sequence"/>
</dbReference>
<evidence type="ECO:0000256" key="1">
    <source>
        <dbReference type="ARBA" id="ARBA00004162"/>
    </source>
</evidence>
<keyword evidence="11 15" id="KW-0472">Membrane</keyword>
<dbReference type="InterPro" id="IPR038266">
    <property type="entry name" value="NapC/NirT_cytc_sf"/>
</dbReference>
<evidence type="ECO:0000313" key="18">
    <source>
        <dbReference type="Proteomes" id="UP000257067"/>
    </source>
</evidence>
<dbReference type="GO" id="GO:0046872">
    <property type="term" value="F:metal ion binding"/>
    <property type="evidence" value="ECO:0007669"/>
    <property type="project" value="UniProtKB-KW"/>
</dbReference>
<feature type="binding site" description="axial binding residue" evidence="14">
    <location>
        <position position="164"/>
    </location>
    <ligand>
        <name>heme</name>
        <dbReference type="ChEBI" id="CHEBI:30413"/>
        <label>2</label>
    </ligand>
    <ligandPart>
        <name>Fe</name>
        <dbReference type="ChEBI" id="CHEBI:18248"/>
    </ligandPart>
</feature>
<evidence type="ECO:0000256" key="2">
    <source>
        <dbReference type="ARBA" id="ARBA00007395"/>
    </source>
</evidence>
<feature type="binding site" description="axial binding residue" evidence="14">
    <location>
        <position position="159"/>
    </location>
    <ligand>
        <name>heme</name>
        <dbReference type="ChEBI" id="CHEBI:30413"/>
        <label>4</label>
    </ligand>
    <ligandPart>
        <name>Fe</name>
        <dbReference type="ChEBI" id="CHEBI:18248"/>
    </ligandPart>
</feature>
<dbReference type="InterPro" id="IPR017571">
    <property type="entry name" value="NrfH"/>
</dbReference>
<keyword evidence="5 12" id="KW-0349">Heme</keyword>
<comment type="PTM">
    <text evidence="12">Binds 4 heme groups per subunit.</text>
</comment>
<evidence type="ECO:0000256" key="12">
    <source>
        <dbReference type="PIRNR" id="PIRNR000013"/>
    </source>
</evidence>
<feature type="binding site" description="axial binding residue" evidence="14">
    <location>
        <position position="51"/>
    </location>
    <ligand>
        <name>heme</name>
        <dbReference type="ChEBI" id="CHEBI:30413"/>
        <label>1</label>
    </ligand>
    <ligandPart>
        <name>Fe</name>
        <dbReference type="ChEBI" id="CHEBI:18248"/>
    </ligandPart>
</feature>
<gene>
    <name evidence="17" type="primary">nrfH</name>
    <name evidence="17" type="ORF">CQA62_06255</name>
</gene>
<evidence type="ECO:0000256" key="3">
    <source>
        <dbReference type="ARBA" id="ARBA00022448"/>
    </source>
</evidence>
<accession>A0A3D8IUD0</accession>
<proteinExistence type="inferred from homology"/>
<dbReference type="OrthoDB" id="9782159at2"/>
<sequence>MSNKKSLSTLYGVLLFFVVFIIVGGAYTFYNAKGFSYFSNDSKACNNCHIMNEVYADYMSGPHSKEVNGKPRATCAECHLPHSFIPKWIAKAQSGLGHAYAFTFKLESLPTNLSATPKTKEIIEQTCIDCHSRVAQNTINATTIPQHSGKEALSCVSCHKDVGHKRDF</sequence>
<evidence type="ECO:0000256" key="5">
    <source>
        <dbReference type="ARBA" id="ARBA00022617"/>
    </source>
</evidence>
<dbReference type="PIRSF" id="PIRSF000013">
    <property type="entry name" value="4_hem_cytochrm_NapC"/>
    <property type="match status" value="1"/>
</dbReference>
<dbReference type="RefSeq" id="WP_104724997.1">
    <property type="nucleotide sequence ID" value="NZ_FZNE01000011.1"/>
</dbReference>
<comment type="similarity">
    <text evidence="2">Belongs to the NapC/NirT/NrfH family.</text>
</comment>
<evidence type="ECO:0000256" key="7">
    <source>
        <dbReference type="ARBA" id="ARBA00022723"/>
    </source>
</evidence>
<dbReference type="GO" id="GO:0020037">
    <property type="term" value="F:heme binding"/>
    <property type="evidence" value="ECO:0007669"/>
    <property type="project" value="InterPro"/>
</dbReference>
<feature type="binding site" description="axial binding residue" evidence="14">
    <location>
        <position position="79"/>
    </location>
    <ligand>
        <name>heme</name>
        <dbReference type="ChEBI" id="CHEBI:30413"/>
        <label>2</label>
    </ligand>
    <ligandPart>
        <name>Fe</name>
        <dbReference type="ChEBI" id="CHEBI:18248"/>
    </ligandPart>
</feature>
<dbReference type="Pfam" id="PF03264">
    <property type="entry name" value="Cytochrom_NNT"/>
    <property type="match status" value="1"/>
</dbReference>
<dbReference type="GO" id="GO:0022900">
    <property type="term" value="P:electron transport chain"/>
    <property type="evidence" value="ECO:0007669"/>
    <property type="project" value="InterPro"/>
</dbReference>
<dbReference type="InterPro" id="IPR024717">
    <property type="entry name" value="NapC/NirT/NrfH"/>
</dbReference>
<evidence type="ECO:0000256" key="9">
    <source>
        <dbReference type="ARBA" id="ARBA00022989"/>
    </source>
</evidence>
<evidence type="ECO:0000256" key="6">
    <source>
        <dbReference type="ARBA" id="ARBA00022692"/>
    </source>
</evidence>
<feature type="binding site" description="covalent" evidence="13">
    <location>
        <position position="130"/>
    </location>
    <ligand>
        <name>heme</name>
        <dbReference type="ChEBI" id="CHEBI:30413"/>
        <label>3</label>
    </ligand>
</feature>
<evidence type="ECO:0000256" key="14">
    <source>
        <dbReference type="PIRSR" id="PIRSR000013-2"/>
    </source>
</evidence>
<evidence type="ECO:0000259" key="16">
    <source>
        <dbReference type="Pfam" id="PF03264"/>
    </source>
</evidence>
<dbReference type="GO" id="GO:0005886">
    <property type="term" value="C:plasma membrane"/>
    <property type="evidence" value="ECO:0007669"/>
    <property type="project" value="UniProtKB-SubCell"/>
</dbReference>
<feature type="binding site" description="covalent" evidence="13">
    <location>
        <position position="45"/>
    </location>
    <ligand>
        <name>heme</name>
        <dbReference type="ChEBI" id="CHEBI:30413"/>
        <label>1</label>
    </ligand>
</feature>
<keyword evidence="9 15" id="KW-1133">Transmembrane helix</keyword>
<dbReference type="EMBL" id="NXLU01000010">
    <property type="protein sequence ID" value="RDU68171.1"/>
    <property type="molecule type" value="Genomic_DNA"/>
</dbReference>
<feature type="transmembrane region" description="Helical" evidence="15">
    <location>
        <begin position="7"/>
        <end position="30"/>
    </location>
</feature>
<dbReference type="NCBIfam" id="TIGR03153">
    <property type="entry name" value="cytochr_NrfH"/>
    <property type="match status" value="1"/>
</dbReference>
<dbReference type="InterPro" id="IPR051174">
    <property type="entry name" value="Cytochrome_c-type_ET"/>
</dbReference>
<feature type="domain" description="NapC/NirT cytochrome c N-terminal" evidence="16">
    <location>
        <begin position="14"/>
        <end position="165"/>
    </location>
</feature>
<evidence type="ECO:0000256" key="10">
    <source>
        <dbReference type="ARBA" id="ARBA00023004"/>
    </source>
</evidence>
<protein>
    <recommendedName>
        <fullName evidence="12">Cytochrome c-type protein</fullName>
    </recommendedName>
</protein>
<comment type="cofactor">
    <cofactor evidence="13">
        <name>heme</name>
        <dbReference type="ChEBI" id="CHEBI:30413"/>
    </cofactor>
    <text evidence="13">Binds 4 heme groups per subunit.</text>
</comment>
<keyword evidence="4" id="KW-1003">Cell membrane</keyword>
<evidence type="ECO:0000313" key="17">
    <source>
        <dbReference type="EMBL" id="RDU68171.1"/>
    </source>
</evidence>
<feature type="binding site" description="covalent" evidence="13">
    <location>
        <position position="155"/>
    </location>
    <ligand>
        <name>heme</name>
        <dbReference type="ChEBI" id="CHEBI:30413"/>
        <label>4</label>
    </ligand>
</feature>
<feature type="binding site" description="covalent" evidence="13">
    <location>
        <position position="48"/>
    </location>
    <ligand>
        <name>heme</name>
        <dbReference type="ChEBI" id="CHEBI:30413"/>
        <label>1</label>
    </ligand>
</feature>
<feature type="binding site" description="covalent" evidence="13">
    <location>
        <position position="75"/>
    </location>
    <ligand>
        <name>heme</name>
        <dbReference type="ChEBI" id="CHEBI:30413"/>
        <label>2</label>
    </ligand>
</feature>
<feature type="binding site" description="covalent" evidence="13">
    <location>
        <position position="127"/>
    </location>
    <ligand>
        <name>heme</name>
        <dbReference type="ChEBI" id="CHEBI:30413"/>
        <label>3</label>
    </ligand>
</feature>
<keyword evidence="6 15" id="KW-0812">Transmembrane</keyword>
<evidence type="ECO:0000256" key="15">
    <source>
        <dbReference type="SAM" id="Phobius"/>
    </source>
</evidence>
<dbReference type="AlphaFoldDB" id="A0A3D8IUD0"/>
<comment type="subcellular location">
    <subcellularLocation>
        <location evidence="1">Cell membrane</location>
        <topology evidence="1">Single-pass membrane protein</topology>
    </subcellularLocation>
</comment>
<dbReference type="GO" id="GO:0019333">
    <property type="term" value="P:denitrification pathway"/>
    <property type="evidence" value="ECO:0007669"/>
    <property type="project" value="InterPro"/>
</dbReference>
<organism evidence="17 18">
    <name type="scientific">Helicobacter cholecystus</name>
    <dbReference type="NCBI Taxonomy" id="45498"/>
    <lineage>
        <taxon>Bacteria</taxon>
        <taxon>Pseudomonadati</taxon>
        <taxon>Campylobacterota</taxon>
        <taxon>Epsilonproteobacteria</taxon>
        <taxon>Campylobacterales</taxon>
        <taxon>Helicobacteraceae</taxon>
        <taxon>Helicobacter</taxon>
    </lineage>
</organism>
<dbReference type="PANTHER" id="PTHR30333:SF1">
    <property type="entry name" value="CYTOCHROME C-TYPE PROTEIN NAPC"/>
    <property type="match status" value="1"/>
</dbReference>
<keyword evidence="3 12" id="KW-0813">Transport</keyword>
<dbReference type="InterPro" id="IPR036280">
    <property type="entry name" value="Multihaem_cyt_sf"/>
</dbReference>
<dbReference type="GO" id="GO:0009061">
    <property type="term" value="P:anaerobic respiration"/>
    <property type="evidence" value="ECO:0007669"/>
    <property type="project" value="TreeGrafter"/>
</dbReference>
<evidence type="ECO:0000256" key="4">
    <source>
        <dbReference type="ARBA" id="ARBA00022475"/>
    </source>
</evidence>
<reference evidence="17 18" key="1">
    <citation type="submission" date="2018-04" db="EMBL/GenBank/DDBJ databases">
        <title>Novel Campyloabacter and Helicobacter Species and Strains.</title>
        <authorList>
            <person name="Mannion A.J."/>
            <person name="Shen Z."/>
            <person name="Fox J.G."/>
        </authorList>
    </citation>
    <scope>NUCLEOTIDE SEQUENCE [LARGE SCALE GENOMIC DNA]</scope>
    <source>
        <strain evidence="17 18">ATCC 700242</strain>
    </source>
</reference>
<evidence type="ECO:0000256" key="11">
    <source>
        <dbReference type="ARBA" id="ARBA00023136"/>
    </source>
</evidence>
<keyword evidence="8 12" id="KW-0249">Electron transport</keyword>
<feature type="binding site" description="axial binding residue" evidence="14">
    <location>
        <position position="131"/>
    </location>
    <ligand>
        <name>heme</name>
        <dbReference type="ChEBI" id="CHEBI:30413"/>
        <label>3</label>
    </ligand>
    <ligandPart>
        <name>Fe</name>
        <dbReference type="ChEBI" id="CHEBI:18248"/>
    </ligandPart>
</feature>
<dbReference type="SUPFAM" id="SSF48695">
    <property type="entry name" value="Multiheme cytochromes"/>
    <property type="match status" value="1"/>
</dbReference>
<evidence type="ECO:0000256" key="8">
    <source>
        <dbReference type="ARBA" id="ARBA00022982"/>
    </source>
</evidence>
<evidence type="ECO:0000256" key="13">
    <source>
        <dbReference type="PIRSR" id="PIRSR000013-1"/>
    </source>
</evidence>
<feature type="binding site" description="covalent" evidence="13">
    <location>
        <position position="78"/>
    </location>
    <ligand>
        <name>heme</name>
        <dbReference type="ChEBI" id="CHEBI:30413"/>
        <label>2</label>
    </ligand>
</feature>
<dbReference type="Gene3D" id="1.10.3820.10">
    <property type="entry name" value="Di-heme elbow motif domain"/>
    <property type="match status" value="1"/>
</dbReference>
<feature type="binding site" description="covalent" evidence="13">
    <location>
        <position position="158"/>
    </location>
    <ligand>
        <name>heme</name>
        <dbReference type="ChEBI" id="CHEBI:30413"/>
        <label>4</label>
    </ligand>
</feature>
<comment type="caution">
    <text evidence="17">The sequence shown here is derived from an EMBL/GenBank/DDBJ whole genome shotgun (WGS) entry which is preliminary data.</text>
</comment>
<dbReference type="InterPro" id="IPR005126">
    <property type="entry name" value="NapC/NirT_cyt_c_N"/>
</dbReference>
<feature type="binding site" evidence="13">
    <location>
        <position position="87"/>
    </location>
    <ligand>
        <name>a menaquinol</name>
        <dbReference type="ChEBI" id="CHEBI:18151"/>
    </ligand>
</feature>
<dbReference type="GO" id="GO:0009055">
    <property type="term" value="F:electron transfer activity"/>
    <property type="evidence" value="ECO:0007669"/>
    <property type="project" value="TreeGrafter"/>
</dbReference>